<dbReference type="Gene3D" id="3.30.700.10">
    <property type="entry name" value="Glycoprotein, Type 4 Pilin"/>
    <property type="match status" value="1"/>
</dbReference>
<dbReference type="NCBIfam" id="TIGR02532">
    <property type="entry name" value="IV_pilin_GFxxxE"/>
    <property type="match status" value="1"/>
</dbReference>
<evidence type="ECO:0000259" key="2">
    <source>
        <dbReference type="Pfam" id="PF07596"/>
    </source>
</evidence>
<accession>A0A5C5YUH2</accession>
<dbReference type="InterPro" id="IPR045584">
    <property type="entry name" value="Pilin-like"/>
</dbReference>
<dbReference type="PANTHER" id="PTHR30093:SF2">
    <property type="entry name" value="TYPE II SECRETION SYSTEM PROTEIN H"/>
    <property type="match status" value="1"/>
</dbReference>
<dbReference type="Proteomes" id="UP000318478">
    <property type="component" value="Unassembled WGS sequence"/>
</dbReference>
<reference evidence="3 4" key="1">
    <citation type="submission" date="2019-02" db="EMBL/GenBank/DDBJ databases">
        <title>Deep-cultivation of Planctomycetes and their phenomic and genomic characterization uncovers novel biology.</title>
        <authorList>
            <person name="Wiegand S."/>
            <person name="Jogler M."/>
            <person name="Boedeker C."/>
            <person name="Pinto D."/>
            <person name="Vollmers J."/>
            <person name="Rivas-Marin E."/>
            <person name="Kohn T."/>
            <person name="Peeters S.H."/>
            <person name="Heuer A."/>
            <person name="Rast P."/>
            <person name="Oberbeckmann S."/>
            <person name="Bunk B."/>
            <person name="Jeske O."/>
            <person name="Meyerdierks A."/>
            <person name="Storesund J.E."/>
            <person name="Kallscheuer N."/>
            <person name="Luecker S."/>
            <person name="Lage O.M."/>
            <person name="Pohl T."/>
            <person name="Merkel B.J."/>
            <person name="Hornburger P."/>
            <person name="Mueller R.-W."/>
            <person name="Bruemmer F."/>
            <person name="Labrenz M."/>
            <person name="Spormann A.M."/>
            <person name="Op Den Camp H."/>
            <person name="Overmann J."/>
            <person name="Amann R."/>
            <person name="Jetten M.S.M."/>
            <person name="Mascher T."/>
            <person name="Medema M.H."/>
            <person name="Devos D.P."/>
            <person name="Kaster A.-K."/>
            <person name="Ovreas L."/>
            <person name="Rohde M."/>
            <person name="Galperin M.Y."/>
            <person name="Jogler C."/>
        </authorList>
    </citation>
    <scope>NUCLEOTIDE SEQUENCE [LARGE SCALE GENOMIC DNA]</scope>
    <source>
        <strain evidence="3 4">Pla123a</strain>
    </source>
</reference>
<dbReference type="AlphaFoldDB" id="A0A5C5YUH2"/>
<sequence length="334" mass="36348">MSLPLEQAAAAQSPRRTAFTLVELLVVIAIIGVLIALLLPAVQAAREAARRSSCQNNLRQIGLSVANYESSQKRLPIGAVQRFDVSADPTLYSWVTQVLQYVEEAAAYGQADWTVPLAERERNDNKAHHIKFETFSCPSLEPVDIINDFYGARGSYGVNAGIGQVYMHNPDPKQRTAGVSPTPQKWPFPPYASSTSSLGAIGTFMVNHGRKMGEITDGTSKTAMAAEIINVPGEDTRGALHYGAAVMYMHNAPPNDLASFDFTRYCVTVPEQAPCRPTTSQWRGGWHQVARSNHVGGVNAIYADTSLHFVSDDIDLAVWQAIATVNGEEVYEAP</sequence>
<dbReference type="SUPFAM" id="SSF54523">
    <property type="entry name" value="Pili subunits"/>
    <property type="match status" value="1"/>
</dbReference>
<gene>
    <name evidence="3" type="ORF">Pla123a_11040</name>
</gene>
<dbReference type="InterPro" id="IPR011453">
    <property type="entry name" value="DUF1559"/>
</dbReference>
<keyword evidence="4" id="KW-1185">Reference proteome</keyword>
<dbReference type="PANTHER" id="PTHR30093">
    <property type="entry name" value="GENERAL SECRETION PATHWAY PROTEIN G"/>
    <property type="match status" value="1"/>
</dbReference>
<evidence type="ECO:0000256" key="1">
    <source>
        <dbReference type="SAM" id="Phobius"/>
    </source>
</evidence>
<comment type="caution">
    <text evidence="3">The sequence shown here is derived from an EMBL/GenBank/DDBJ whole genome shotgun (WGS) entry which is preliminary data.</text>
</comment>
<feature type="domain" description="DUF1559" evidence="2">
    <location>
        <begin position="43"/>
        <end position="316"/>
    </location>
</feature>
<keyword evidence="1" id="KW-0812">Transmembrane</keyword>
<dbReference type="InterPro" id="IPR012902">
    <property type="entry name" value="N_methyl_site"/>
</dbReference>
<evidence type="ECO:0000313" key="3">
    <source>
        <dbReference type="EMBL" id="TWT78313.1"/>
    </source>
</evidence>
<evidence type="ECO:0000313" key="4">
    <source>
        <dbReference type="Proteomes" id="UP000318478"/>
    </source>
</evidence>
<dbReference type="EMBL" id="SJPO01000002">
    <property type="protein sequence ID" value="TWT78313.1"/>
    <property type="molecule type" value="Genomic_DNA"/>
</dbReference>
<keyword evidence="1" id="KW-1133">Transmembrane helix</keyword>
<protein>
    <recommendedName>
        <fullName evidence="2">DUF1559 domain-containing protein</fullName>
    </recommendedName>
</protein>
<name>A0A5C5YUH2_9BACT</name>
<dbReference type="Pfam" id="PF07963">
    <property type="entry name" value="N_methyl"/>
    <property type="match status" value="1"/>
</dbReference>
<keyword evidence="1" id="KW-0472">Membrane</keyword>
<feature type="transmembrane region" description="Helical" evidence="1">
    <location>
        <begin position="21"/>
        <end position="42"/>
    </location>
</feature>
<organism evidence="3 4">
    <name type="scientific">Posidoniimonas polymericola</name>
    <dbReference type="NCBI Taxonomy" id="2528002"/>
    <lineage>
        <taxon>Bacteria</taxon>
        <taxon>Pseudomonadati</taxon>
        <taxon>Planctomycetota</taxon>
        <taxon>Planctomycetia</taxon>
        <taxon>Pirellulales</taxon>
        <taxon>Lacipirellulaceae</taxon>
        <taxon>Posidoniimonas</taxon>
    </lineage>
</organism>
<dbReference type="Pfam" id="PF07596">
    <property type="entry name" value="SBP_bac_10"/>
    <property type="match status" value="1"/>
</dbReference>
<proteinExistence type="predicted"/>